<protein>
    <submittedName>
        <fullName evidence="7">Extracellular solute-binding protein</fullName>
    </submittedName>
</protein>
<sequence>MNQKLAISLLSLVLSVGFTGVAGAETVLEQIGRTGVLRAGVRTDAVPFSYLNDNGDIEGYSVDLIRLIHGRLQEKLNQPIRLEMTTVTLQDRFEQVQKGNLDLVCEATSITAERENGVDFSTPFFVTGIQMLVKTENRDRLDPTQLSETDISTVSLERVTIGFLESTTTDSELRPVYPEAQWEAVPSRAEGIRRLQEGELQGIVSDGILLLGQLWKDGRTRQNFQLVPSQPLTFENYGCILPMNSREWSRVVNSTIASPENTTLWNQWFDTNQGRFPYRKFE</sequence>
<evidence type="ECO:0000313" key="8">
    <source>
        <dbReference type="Proteomes" id="UP000326169"/>
    </source>
</evidence>
<evidence type="ECO:0000256" key="1">
    <source>
        <dbReference type="ARBA" id="ARBA00010333"/>
    </source>
</evidence>
<name>A0A5M3TCC2_LIMPL</name>
<dbReference type="InterPro" id="IPR001320">
    <property type="entry name" value="Iontro_rcpt_C"/>
</dbReference>
<evidence type="ECO:0000256" key="3">
    <source>
        <dbReference type="ARBA" id="ARBA00022729"/>
    </source>
</evidence>
<dbReference type="EMBL" id="BIMW01000171">
    <property type="protein sequence ID" value="GCE96075.1"/>
    <property type="molecule type" value="Genomic_DNA"/>
</dbReference>
<dbReference type="PANTHER" id="PTHR30085">
    <property type="entry name" value="AMINO ACID ABC TRANSPORTER PERMEASE"/>
    <property type="match status" value="1"/>
</dbReference>
<proteinExistence type="inferred from homology"/>
<dbReference type="GeneID" id="301684914"/>
<dbReference type="RefSeq" id="WP_014276896.1">
    <property type="nucleotide sequence ID" value="NZ_BIMW01000171.1"/>
</dbReference>
<accession>A0A5M3TCC2</accession>
<dbReference type="InterPro" id="IPR001638">
    <property type="entry name" value="Solute-binding_3/MltF_N"/>
</dbReference>
<dbReference type="SUPFAM" id="SSF53850">
    <property type="entry name" value="Periplasmic binding protein-like II"/>
    <property type="match status" value="1"/>
</dbReference>
<keyword evidence="8" id="KW-1185">Reference proteome</keyword>
<dbReference type="PANTHER" id="PTHR30085:SF6">
    <property type="entry name" value="ABC TRANSPORTER GLUTAMINE-BINDING PROTEIN GLNH"/>
    <property type="match status" value="1"/>
</dbReference>
<evidence type="ECO:0000259" key="6">
    <source>
        <dbReference type="SMART" id="SM00079"/>
    </source>
</evidence>
<dbReference type="InterPro" id="IPR051455">
    <property type="entry name" value="Bact_solute-bind_prot3"/>
</dbReference>
<evidence type="ECO:0000259" key="5">
    <source>
        <dbReference type="SMART" id="SM00062"/>
    </source>
</evidence>
<evidence type="ECO:0000256" key="4">
    <source>
        <dbReference type="SAM" id="SignalP"/>
    </source>
</evidence>
<dbReference type="Pfam" id="PF00497">
    <property type="entry name" value="SBP_bac_3"/>
    <property type="match status" value="1"/>
</dbReference>
<evidence type="ECO:0000256" key="2">
    <source>
        <dbReference type="ARBA" id="ARBA00022448"/>
    </source>
</evidence>
<feature type="chain" id="PRO_5046647877" evidence="4">
    <location>
        <begin position="25"/>
        <end position="282"/>
    </location>
</feature>
<evidence type="ECO:0000313" key="7">
    <source>
        <dbReference type="EMBL" id="GCE96075.1"/>
    </source>
</evidence>
<comment type="caution">
    <text evidence="7">The sequence shown here is derived from an EMBL/GenBank/DDBJ whole genome shotgun (WGS) entry which is preliminary data.</text>
</comment>
<dbReference type="SMART" id="SM00079">
    <property type="entry name" value="PBPe"/>
    <property type="match status" value="1"/>
</dbReference>
<keyword evidence="3 4" id="KW-0732">Signal</keyword>
<keyword evidence="2" id="KW-0813">Transport</keyword>
<feature type="domain" description="Solute-binding protein family 3/N-terminal" evidence="5">
    <location>
        <begin position="36"/>
        <end position="272"/>
    </location>
</feature>
<feature type="domain" description="Ionotropic glutamate receptor C-terminal" evidence="6">
    <location>
        <begin position="36"/>
        <end position="271"/>
    </location>
</feature>
<gene>
    <name evidence="7" type="ORF">NIES46_41420</name>
</gene>
<dbReference type="Proteomes" id="UP000326169">
    <property type="component" value="Unassembled WGS sequence"/>
</dbReference>
<feature type="signal peptide" evidence="4">
    <location>
        <begin position="1"/>
        <end position="24"/>
    </location>
</feature>
<reference evidence="7 8" key="1">
    <citation type="journal article" date="2019" name="J Genomics">
        <title>The Draft Genome of a Hydrogen-producing Cyanobacterium, Arthrospira platensis NIES-46.</title>
        <authorList>
            <person name="Suzuki S."/>
            <person name="Yamaguchi H."/>
            <person name="Kawachi M."/>
        </authorList>
    </citation>
    <scope>NUCLEOTIDE SEQUENCE [LARGE SCALE GENOMIC DNA]</scope>
    <source>
        <strain evidence="7 8">NIES-46</strain>
    </source>
</reference>
<organism evidence="7 8">
    <name type="scientific">Limnospira platensis NIES-46</name>
    <dbReference type="NCBI Taxonomy" id="1236695"/>
    <lineage>
        <taxon>Bacteria</taxon>
        <taxon>Bacillati</taxon>
        <taxon>Cyanobacteriota</taxon>
        <taxon>Cyanophyceae</taxon>
        <taxon>Oscillatoriophycideae</taxon>
        <taxon>Oscillatoriales</taxon>
        <taxon>Sirenicapillariaceae</taxon>
        <taxon>Limnospira</taxon>
    </lineage>
</organism>
<dbReference type="Gene3D" id="3.40.190.10">
    <property type="entry name" value="Periplasmic binding protein-like II"/>
    <property type="match status" value="2"/>
</dbReference>
<dbReference type="CDD" id="cd13688">
    <property type="entry name" value="PBP2_GltI_DEBP"/>
    <property type="match status" value="1"/>
</dbReference>
<dbReference type="SMART" id="SM00062">
    <property type="entry name" value="PBPb"/>
    <property type="match status" value="1"/>
</dbReference>
<comment type="similarity">
    <text evidence="1">Belongs to the bacterial solute-binding protein 3 family.</text>
</comment>